<keyword evidence="2" id="KW-1185">Reference proteome</keyword>
<dbReference type="EMBL" id="CAJVPT010027192">
    <property type="protein sequence ID" value="CAG8682591.1"/>
    <property type="molecule type" value="Genomic_DNA"/>
</dbReference>
<reference evidence="1" key="1">
    <citation type="submission" date="2021-06" db="EMBL/GenBank/DDBJ databases">
        <authorList>
            <person name="Kallberg Y."/>
            <person name="Tangrot J."/>
            <person name="Rosling A."/>
        </authorList>
    </citation>
    <scope>NUCLEOTIDE SEQUENCE</scope>
    <source>
        <strain evidence="1">CL356</strain>
    </source>
</reference>
<proteinExistence type="predicted"/>
<organism evidence="1 2">
    <name type="scientific">Acaulospora colombiana</name>
    <dbReference type="NCBI Taxonomy" id="27376"/>
    <lineage>
        <taxon>Eukaryota</taxon>
        <taxon>Fungi</taxon>
        <taxon>Fungi incertae sedis</taxon>
        <taxon>Mucoromycota</taxon>
        <taxon>Glomeromycotina</taxon>
        <taxon>Glomeromycetes</taxon>
        <taxon>Diversisporales</taxon>
        <taxon>Acaulosporaceae</taxon>
        <taxon>Acaulospora</taxon>
    </lineage>
</organism>
<comment type="caution">
    <text evidence="1">The sequence shown here is derived from an EMBL/GenBank/DDBJ whole genome shotgun (WGS) entry which is preliminary data.</text>
</comment>
<feature type="non-terminal residue" evidence="1">
    <location>
        <position position="1"/>
    </location>
</feature>
<protein>
    <submittedName>
        <fullName evidence="1">4232_t:CDS:1</fullName>
    </submittedName>
</protein>
<name>A0ACA9P3X2_9GLOM</name>
<gene>
    <name evidence="1" type="ORF">ACOLOM_LOCUS9406</name>
</gene>
<dbReference type="Proteomes" id="UP000789525">
    <property type="component" value="Unassembled WGS sequence"/>
</dbReference>
<evidence type="ECO:0000313" key="1">
    <source>
        <dbReference type="EMBL" id="CAG8682591.1"/>
    </source>
</evidence>
<accession>A0ACA9P3X2</accession>
<sequence>ISGNFHDHPLKSDSVQIVAFAYSSNYPCELSETTEKICSDEDSTGKVKCPVKDYKKTMTVQ</sequence>
<evidence type="ECO:0000313" key="2">
    <source>
        <dbReference type="Proteomes" id="UP000789525"/>
    </source>
</evidence>